<comment type="caution">
    <text evidence="4">The sequence shown here is derived from an EMBL/GenBank/DDBJ whole genome shotgun (WGS) entry which is preliminary data.</text>
</comment>
<dbReference type="Proteomes" id="UP000247150">
    <property type="component" value="Unassembled WGS sequence"/>
</dbReference>
<protein>
    <submittedName>
        <fullName evidence="4">Phosphoglycerate dehydrogenase-like enzyme</fullName>
    </submittedName>
</protein>
<keyword evidence="2" id="KW-0520">NAD</keyword>
<dbReference type="InterPro" id="IPR036291">
    <property type="entry name" value="NAD(P)-bd_dom_sf"/>
</dbReference>
<dbReference type="RefSeq" id="WP_110063369.1">
    <property type="nucleotide sequence ID" value="NZ_QGTW01000001.1"/>
</dbReference>
<dbReference type="InterPro" id="IPR006140">
    <property type="entry name" value="D-isomer_DH_NAD-bd"/>
</dbReference>
<sequence length="310" mass="35114">MNIHNILVAGNYEKQFQEQLPPKITQTFRFKGIDEITEEDLSWADAYVGFKPCPGFHFADIKWVHSFNAGVNNYLEIDGWKGHDILLTRTVCSFGQRISEYCLSYVLRDLQYHQYFEGKQTEKKWAPQTPQMVKDQTIVIFGTGEIGQEAAKVFSSFGATVYGVSQSGKQKEYFQKVTETSSASTLAAQADWIISTLPLTNETSKLFDRAFFSNLNGAAFINVGRGLTVDEQALIEALNSRKVRYAVLDVLDTEPLPETSELWERDDIVITPHISAVTEVTEAIACFFDTLKKIENNEILPNRVDFMKGY</sequence>
<dbReference type="CDD" id="cd05300">
    <property type="entry name" value="2-Hacid_dh_1"/>
    <property type="match status" value="1"/>
</dbReference>
<evidence type="ECO:0000313" key="4">
    <source>
        <dbReference type="EMBL" id="PWW32444.1"/>
    </source>
</evidence>
<evidence type="ECO:0000256" key="2">
    <source>
        <dbReference type="ARBA" id="ARBA00023027"/>
    </source>
</evidence>
<dbReference type="PANTHER" id="PTHR43333">
    <property type="entry name" value="2-HACID_DH_C DOMAIN-CONTAINING PROTEIN"/>
    <property type="match status" value="1"/>
</dbReference>
<organism evidence="4 5">
    <name type="scientific">Cytobacillus oceanisediminis</name>
    <dbReference type="NCBI Taxonomy" id="665099"/>
    <lineage>
        <taxon>Bacteria</taxon>
        <taxon>Bacillati</taxon>
        <taxon>Bacillota</taxon>
        <taxon>Bacilli</taxon>
        <taxon>Bacillales</taxon>
        <taxon>Bacillaceae</taxon>
        <taxon>Cytobacillus</taxon>
    </lineage>
</organism>
<keyword evidence="1" id="KW-0560">Oxidoreductase</keyword>
<accession>A0A2V3AB24</accession>
<dbReference type="GO" id="GO:0016491">
    <property type="term" value="F:oxidoreductase activity"/>
    <property type="evidence" value="ECO:0007669"/>
    <property type="project" value="UniProtKB-KW"/>
</dbReference>
<reference evidence="4 5" key="1">
    <citation type="submission" date="2018-05" db="EMBL/GenBank/DDBJ databases">
        <title>Freshwater and sediment microbial communities from various areas in North America, analyzing microbe dynamics in response to fracking.</title>
        <authorList>
            <person name="Lamendella R."/>
        </authorList>
    </citation>
    <scope>NUCLEOTIDE SEQUENCE [LARGE SCALE GENOMIC DNA]</scope>
    <source>
        <strain evidence="4 5">15_TX</strain>
    </source>
</reference>
<dbReference type="SUPFAM" id="SSF51735">
    <property type="entry name" value="NAD(P)-binding Rossmann-fold domains"/>
    <property type="match status" value="1"/>
</dbReference>
<dbReference type="Pfam" id="PF02826">
    <property type="entry name" value="2-Hacid_dh_C"/>
    <property type="match status" value="1"/>
</dbReference>
<proteinExistence type="predicted"/>
<name>A0A2V3AB24_9BACI</name>
<dbReference type="AlphaFoldDB" id="A0A2V3AB24"/>
<gene>
    <name evidence="4" type="ORF">DFO73_101709</name>
</gene>
<dbReference type="Gene3D" id="3.40.50.720">
    <property type="entry name" value="NAD(P)-binding Rossmann-like Domain"/>
    <property type="match status" value="2"/>
</dbReference>
<evidence type="ECO:0000256" key="1">
    <source>
        <dbReference type="ARBA" id="ARBA00023002"/>
    </source>
</evidence>
<dbReference type="OrthoDB" id="9805416at2"/>
<evidence type="ECO:0000259" key="3">
    <source>
        <dbReference type="Pfam" id="PF02826"/>
    </source>
</evidence>
<feature type="domain" description="D-isomer specific 2-hydroxyacid dehydrogenase NAD-binding" evidence="3">
    <location>
        <begin position="108"/>
        <end position="275"/>
    </location>
</feature>
<dbReference type="PANTHER" id="PTHR43333:SF1">
    <property type="entry name" value="D-ISOMER SPECIFIC 2-HYDROXYACID DEHYDROGENASE NAD-BINDING DOMAIN-CONTAINING PROTEIN"/>
    <property type="match status" value="1"/>
</dbReference>
<dbReference type="EMBL" id="QGTW01000001">
    <property type="protein sequence ID" value="PWW32444.1"/>
    <property type="molecule type" value="Genomic_DNA"/>
</dbReference>
<evidence type="ECO:0000313" key="5">
    <source>
        <dbReference type="Proteomes" id="UP000247150"/>
    </source>
</evidence>
<dbReference type="GO" id="GO:0051287">
    <property type="term" value="F:NAD binding"/>
    <property type="evidence" value="ECO:0007669"/>
    <property type="project" value="InterPro"/>
</dbReference>